<dbReference type="EMBL" id="VXPY01000074">
    <property type="protein sequence ID" value="MYD90708.1"/>
    <property type="molecule type" value="Genomic_DNA"/>
</dbReference>
<gene>
    <name evidence="2" type="ORF">F4Y08_10300</name>
</gene>
<reference evidence="2" key="1">
    <citation type="submission" date="2019-09" db="EMBL/GenBank/DDBJ databases">
        <title>Characterisation of the sponge microbiome using genome-centric metagenomics.</title>
        <authorList>
            <person name="Engelberts J.P."/>
            <person name="Robbins S.J."/>
            <person name="De Goeij J.M."/>
            <person name="Aranda M."/>
            <person name="Bell S.C."/>
            <person name="Webster N.S."/>
        </authorList>
    </citation>
    <scope>NUCLEOTIDE SEQUENCE</scope>
    <source>
        <strain evidence="2">SB0662_bin_9</strain>
    </source>
</reference>
<proteinExistence type="predicted"/>
<dbReference type="AlphaFoldDB" id="A0A6B1DTZ1"/>
<dbReference type="Gene3D" id="3.40.50.1010">
    <property type="entry name" value="5'-nuclease"/>
    <property type="match status" value="1"/>
</dbReference>
<accession>A0A6B1DTZ1</accession>
<evidence type="ECO:0000313" key="2">
    <source>
        <dbReference type="EMBL" id="MYD90708.1"/>
    </source>
</evidence>
<comment type="caution">
    <text evidence="2">The sequence shown here is derived from an EMBL/GenBank/DDBJ whole genome shotgun (WGS) entry which is preliminary data.</text>
</comment>
<organism evidence="2">
    <name type="scientific">Caldilineaceae bacterium SB0662_bin_9</name>
    <dbReference type="NCBI Taxonomy" id="2605258"/>
    <lineage>
        <taxon>Bacteria</taxon>
        <taxon>Bacillati</taxon>
        <taxon>Chloroflexota</taxon>
        <taxon>Caldilineae</taxon>
        <taxon>Caldilineales</taxon>
        <taxon>Caldilineaceae</taxon>
    </lineage>
</organism>
<protein>
    <submittedName>
        <fullName evidence="2">PIN domain-containing protein</fullName>
    </submittedName>
</protein>
<name>A0A6B1DTZ1_9CHLR</name>
<feature type="domain" description="PIN" evidence="1">
    <location>
        <begin position="2"/>
        <end position="115"/>
    </location>
</feature>
<evidence type="ECO:0000259" key="1">
    <source>
        <dbReference type="Pfam" id="PF13470"/>
    </source>
</evidence>
<dbReference type="Pfam" id="PF13470">
    <property type="entry name" value="PIN_3"/>
    <property type="match status" value="1"/>
</dbReference>
<dbReference type="InterPro" id="IPR029060">
    <property type="entry name" value="PIN-like_dom_sf"/>
</dbReference>
<dbReference type="InterPro" id="IPR002716">
    <property type="entry name" value="PIN_dom"/>
</dbReference>
<sequence length="135" mass="15110">MILLDTDVLIDVALERRPHSGPASELLDRIEYGAEAAYIAWHSISNFYYIVAPTRGGLRTRDFIVELTRFVAVAATNTEDIRYAAELPMTDFEDAMQVAAARACGARYIVTRNIRDYERSPIRAVNPEEALGGLF</sequence>
<dbReference type="SUPFAM" id="SSF88723">
    <property type="entry name" value="PIN domain-like"/>
    <property type="match status" value="1"/>
</dbReference>